<accession>A0A842HNR1</accession>
<feature type="transmembrane region" description="Helical" evidence="1">
    <location>
        <begin position="268"/>
        <end position="285"/>
    </location>
</feature>
<dbReference type="GO" id="GO:0005230">
    <property type="term" value="F:extracellular ligand-gated monoatomic ion channel activity"/>
    <property type="evidence" value="ECO:0007669"/>
    <property type="project" value="InterPro"/>
</dbReference>
<protein>
    <recommendedName>
        <fullName evidence="2">Neurotransmitter-gated ion-channel ligand-binding domain-containing protein</fullName>
    </recommendedName>
</protein>
<evidence type="ECO:0000259" key="2">
    <source>
        <dbReference type="Pfam" id="PF02931"/>
    </source>
</evidence>
<name>A0A842HNR1_9BURK</name>
<keyword evidence="1" id="KW-0812">Transmembrane</keyword>
<feature type="domain" description="Neurotransmitter-gated ion-channel ligand-binding" evidence="2">
    <location>
        <begin position="35"/>
        <end position="227"/>
    </location>
</feature>
<dbReference type="PANTHER" id="PTHR18945">
    <property type="entry name" value="NEUROTRANSMITTER GATED ION CHANNEL"/>
    <property type="match status" value="1"/>
</dbReference>
<dbReference type="Pfam" id="PF02931">
    <property type="entry name" value="Neur_chan_LBD"/>
    <property type="match status" value="1"/>
</dbReference>
<comment type="caution">
    <text evidence="3">The sequence shown here is derived from an EMBL/GenBank/DDBJ whole genome shotgun (WGS) entry which is preliminary data.</text>
</comment>
<dbReference type="GO" id="GO:0004888">
    <property type="term" value="F:transmembrane signaling receptor activity"/>
    <property type="evidence" value="ECO:0007669"/>
    <property type="project" value="InterPro"/>
</dbReference>
<dbReference type="Gene3D" id="1.20.58.390">
    <property type="entry name" value="Neurotransmitter-gated ion-channel transmembrane domain"/>
    <property type="match status" value="1"/>
</dbReference>
<dbReference type="Proteomes" id="UP000545386">
    <property type="component" value="Unassembled WGS sequence"/>
</dbReference>
<dbReference type="InterPro" id="IPR036734">
    <property type="entry name" value="Neur_chan_lig-bd_sf"/>
</dbReference>
<evidence type="ECO:0000313" key="3">
    <source>
        <dbReference type="EMBL" id="MBC2768545.1"/>
    </source>
</evidence>
<feature type="transmembrane region" description="Helical" evidence="1">
    <location>
        <begin position="305"/>
        <end position="325"/>
    </location>
</feature>
<feature type="transmembrane region" description="Helical" evidence="1">
    <location>
        <begin position="238"/>
        <end position="259"/>
    </location>
</feature>
<dbReference type="Gene3D" id="2.70.170.10">
    <property type="entry name" value="Neurotransmitter-gated ion-channel ligand-binding domain"/>
    <property type="match status" value="1"/>
</dbReference>
<keyword evidence="1" id="KW-0472">Membrane</keyword>
<dbReference type="SUPFAM" id="SSF63712">
    <property type="entry name" value="Nicotinic receptor ligand binding domain-like"/>
    <property type="match status" value="1"/>
</dbReference>
<dbReference type="InterPro" id="IPR006201">
    <property type="entry name" value="Neur_channel"/>
</dbReference>
<reference evidence="3 4" key="1">
    <citation type="submission" date="2020-08" db="EMBL/GenBank/DDBJ databases">
        <title>Paraeoetvoesia sp. YC-7-48 draft genome sequence.</title>
        <authorList>
            <person name="Yao L."/>
        </authorList>
    </citation>
    <scope>NUCLEOTIDE SEQUENCE [LARGE SCALE GENOMIC DNA]</scope>
    <source>
        <strain evidence="4">YC-7-48</strain>
    </source>
</reference>
<dbReference type="InterPro" id="IPR038050">
    <property type="entry name" value="Neuro_actylchol_rec"/>
</dbReference>
<dbReference type="RefSeq" id="WP_185778383.1">
    <property type="nucleotide sequence ID" value="NZ_JACJUU010000001.1"/>
</dbReference>
<evidence type="ECO:0000313" key="4">
    <source>
        <dbReference type="Proteomes" id="UP000545386"/>
    </source>
</evidence>
<proteinExistence type="predicted"/>
<dbReference type="EMBL" id="JACJUU010000001">
    <property type="protein sequence ID" value="MBC2768545.1"/>
    <property type="molecule type" value="Genomic_DNA"/>
</dbReference>
<sequence>MRIDLKLWCRLCALLLVVVLFGVSGRVLADIAPPRADQPTVVRAYLYLDDINDIKLTTGTYSMTAQLVLKWHDPRLAFASSDQPDATPKVWMGTRAERYLETIWHPTLDISGEKGLSANTIHSLSVYPDGLVSLRQKFTTSPRFAGELEYFPFGRLNLDLTISSVIMDDTQLAFELGELSPREDLVRVDAVLHGNWDPLKVQWATGSVTMPDEPNRKLPQINVQIQVEHDFVDGVHKILLPLLIVGLASCGLLWMNFLVQPAFSSPRIAGIVTLILTTIALKFALNNELPVLHYLTLSDVMFNTTIIMLSLAMLASCAVAAFFTDGNNAHAQRLNRWLRLVYPVLYVLVLLVSCLVLL</sequence>
<feature type="transmembrane region" description="Helical" evidence="1">
    <location>
        <begin position="337"/>
        <end position="357"/>
    </location>
</feature>
<keyword evidence="4" id="KW-1185">Reference proteome</keyword>
<dbReference type="InterPro" id="IPR006202">
    <property type="entry name" value="Neur_chan_lig-bd"/>
</dbReference>
<organism evidence="3 4">
    <name type="scientific">Pusillimonas minor</name>
    <dbReference type="NCBI Taxonomy" id="2697024"/>
    <lineage>
        <taxon>Bacteria</taxon>
        <taxon>Pseudomonadati</taxon>
        <taxon>Pseudomonadota</taxon>
        <taxon>Betaproteobacteria</taxon>
        <taxon>Burkholderiales</taxon>
        <taxon>Alcaligenaceae</taxon>
        <taxon>Pusillimonas</taxon>
    </lineage>
</organism>
<dbReference type="GO" id="GO:0016020">
    <property type="term" value="C:membrane"/>
    <property type="evidence" value="ECO:0007669"/>
    <property type="project" value="InterPro"/>
</dbReference>
<gene>
    <name evidence="3" type="ORF">GTU67_01280</name>
</gene>
<keyword evidence="1" id="KW-1133">Transmembrane helix</keyword>
<dbReference type="AlphaFoldDB" id="A0A842HNR1"/>
<evidence type="ECO:0000256" key="1">
    <source>
        <dbReference type="SAM" id="Phobius"/>
    </source>
</evidence>